<dbReference type="GO" id="GO:0008061">
    <property type="term" value="F:chitin binding"/>
    <property type="evidence" value="ECO:0007669"/>
    <property type="project" value="UniProtKB-UniRule"/>
</dbReference>
<dbReference type="InterPro" id="IPR011583">
    <property type="entry name" value="Chitinase_II/V-like_cat"/>
</dbReference>
<feature type="compositionally biased region" description="Polar residues" evidence="5">
    <location>
        <begin position="484"/>
        <end position="495"/>
    </location>
</feature>
<dbReference type="InterPro" id="IPR017853">
    <property type="entry name" value="GH"/>
</dbReference>
<keyword evidence="10" id="KW-1185">Reference proteome</keyword>
<dbReference type="SMART" id="SM00270">
    <property type="entry name" value="ChtBD1"/>
    <property type="match status" value="1"/>
</dbReference>
<dbReference type="CDD" id="cd00035">
    <property type="entry name" value="ChtBD1"/>
    <property type="match status" value="1"/>
</dbReference>
<evidence type="ECO:0000259" key="8">
    <source>
        <dbReference type="PROSITE" id="PS51910"/>
    </source>
</evidence>
<keyword evidence="6" id="KW-0732">Signal</keyword>
<dbReference type="PANTHER" id="PTHR11177">
    <property type="entry name" value="CHITINASE"/>
    <property type="match status" value="1"/>
</dbReference>
<feature type="domain" description="GH18" evidence="8">
    <location>
        <begin position="20"/>
        <end position="424"/>
    </location>
</feature>
<dbReference type="EC" id="3.2.1.14" evidence="2"/>
<feature type="compositionally biased region" description="Acidic residues" evidence="5">
    <location>
        <begin position="461"/>
        <end position="475"/>
    </location>
</feature>
<proteinExistence type="inferred from homology"/>
<dbReference type="GO" id="GO:0005975">
    <property type="term" value="P:carbohydrate metabolic process"/>
    <property type="evidence" value="ECO:0007669"/>
    <property type="project" value="InterPro"/>
</dbReference>
<dbReference type="GO" id="GO:0008843">
    <property type="term" value="F:endochitinase activity"/>
    <property type="evidence" value="ECO:0007669"/>
    <property type="project" value="UniProtKB-EC"/>
</dbReference>
<feature type="domain" description="Chitin-binding type-1" evidence="7">
    <location>
        <begin position="298"/>
        <end position="341"/>
    </location>
</feature>
<evidence type="ECO:0000259" key="7">
    <source>
        <dbReference type="PROSITE" id="PS50941"/>
    </source>
</evidence>
<dbReference type="PANTHER" id="PTHR11177:SF337">
    <property type="entry name" value="CHITINASE"/>
    <property type="match status" value="1"/>
</dbReference>
<dbReference type="InterPro" id="IPR036861">
    <property type="entry name" value="Endochitinase-like_sf"/>
</dbReference>
<dbReference type="Pfam" id="PF00704">
    <property type="entry name" value="Glyco_hydro_18"/>
    <property type="match status" value="1"/>
</dbReference>
<dbReference type="AlphaFoldDB" id="A0A9P4JKI7"/>
<keyword evidence="3 4" id="KW-0147">Chitin-binding</keyword>
<protein>
    <recommendedName>
        <fullName evidence="2">chitinase</fullName>
        <ecNumber evidence="2">3.2.1.14</ecNumber>
    </recommendedName>
</protein>
<keyword evidence="4" id="KW-1015">Disulfide bond</keyword>
<comment type="caution">
    <text evidence="9">The sequence shown here is derived from an EMBL/GenBank/DDBJ whole genome shotgun (WGS) entry which is preliminary data.</text>
</comment>
<evidence type="ECO:0000256" key="1">
    <source>
        <dbReference type="ARBA" id="ARBA00008682"/>
    </source>
</evidence>
<dbReference type="SUPFAM" id="SSF51445">
    <property type="entry name" value="(Trans)glycosidases"/>
    <property type="match status" value="1"/>
</dbReference>
<dbReference type="InterPro" id="IPR001223">
    <property type="entry name" value="Glyco_hydro18_cat"/>
</dbReference>
<dbReference type="SUPFAM" id="SSF57016">
    <property type="entry name" value="Plant lectins/antimicrobial peptides"/>
    <property type="match status" value="1"/>
</dbReference>
<feature type="chain" id="PRO_5040147434" description="chitinase" evidence="6">
    <location>
        <begin position="21"/>
        <end position="595"/>
    </location>
</feature>
<dbReference type="GO" id="GO:0005576">
    <property type="term" value="C:extracellular region"/>
    <property type="evidence" value="ECO:0007669"/>
    <property type="project" value="TreeGrafter"/>
</dbReference>
<reference evidence="9" key="1">
    <citation type="journal article" date="2020" name="Stud. Mycol.">
        <title>101 Dothideomycetes genomes: a test case for predicting lifestyles and emergence of pathogens.</title>
        <authorList>
            <person name="Haridas S."/>
            <person name="Albert R."/>
            <person name="Binder M."/>
            <person name="Bloem J."/>
            <person name="Labutti K."/>
            <person name="Salamov A."/>
            <person name="Andreopoulos B."/>
            <person name="Baker S."/>
            <person name="Barry K."/>
            <person name="Bills G."/>
            <person name="Bluhm B."/>
            <person name="Cannon C."/>
            <person name="Castanera R."/>
            <person name="Culley D."/>
            <person name="Daum C."/>
            <person name="Ezra D."/>
            <person name="Gonzalez J."/>
            <person name="Henrissat B."/>
            <person name="Kuo A."/>
            <person name="Liang C."/>
            <person name="Lipzen A."/>
            <person name="Lutzoni F."/>
            <person name="Magnuson J."/>
            <person name="Mondo S."/>
            <person name="Nolan M."/>
            <person name="Ohm R."/>
            <person name="Pangilinan J."/>
            <person name="Park H.-J."/>
            <person name="Ramirez L."/>
            <person name="Alfaro M."/>
            <person name="Sun H."/>
            <person name="Tritt A."/>
            <person name="Yoshinaga Y."/>
            <person name="Zwiers L.-H."/>
            <person name="Turgeon B."/>
            <person name="Goodwin S."/>
            <person name="Spatafora J."/>
            <person name="Crous P."/>
            <person name="Grigoriev I."/>
        </authorList>
    </citation>
    <scope>NUCLEOTIDE SEQUENCE</scope>
    <source>
        <strain evidence="9">ATCC 74209</strain>
    </source>
</reference>
<dbReference type="Proteomes" id="UP000799536">
    <property type="component" value="Unassembled WGS sequence"/>
</dbReference>
<dbReference type="PROSITE" id="PS51910">
    <property type="entry name" value="GH18_2"/>
    <property type="match status" value="1"/>
</dbReference>
<name>A0A9P4JKI7_9PLEO</name>
<keyword evidence="9" id="KW-0378">Hydrolase</keyword>
<dbReference type="Gene3D" id="3.10.50.10">
    <property type="match status" value="1"/>
</dbReference>
<dbReference type="Gene3D" id="3.20.20.80">
    <property type="entry name" value="Glycosidases"/>
    <property type="match status" value="2"/>
</dbReference>
<evidence type="ECO:0000256" key="3">
    <source>
        <dbReference type="ARBA" id="ARBA00022669"/>
    </source>
</evidence>
<dbReference type="SMART" id="SM00636">
    <property type="entry name" value="Glyco_18"/>
    <property type="match status" value="1"/>
</dbReference>
<feature type="signal peptide" evidence="6">
    <location>
        <begin position="1"/>
        <end position="20"/>
    </location>
</feature>
<comment type="similarity">
    <text evidence="1">Belongs to the glycosyl hydrolase 18 family. Chitinase class V subfamily.</text>
</comment>
<evidence type="ECO:0000313" key="9">
    <source>
        <dbReference type="EMBL" id="KAF2201153.1"/>
    </source>
</evidence>
<dbReference type="OrthoDB" id="73875at2759"/>
<feature type="region of interest" description="Disordered" evidence="5">
    <location>
        <begin position="426"/>
        <end position="497"/>
    </location>
</feature>
<gene>
    <name evidence="9" type="ORF">GQ43DRAFT_480938</name>
</gene>
<evidence type="ECO:0000256" key="4">
    <source>
        <dbReference type="PROSITE-ProRule" id="PRU00261"/>
    </source>
</evidence>
<organism evidence="9 10">
    <name type="scientific">Delitschia confertaspora ATCC 74209</name>
    <dbReference type="NCBI Taxonomy" id="1513339"/>
    <lineage>
        <taxon>Eukaryota</taxon>
        <taxon>Fungi</taxon>
        <taxon>Dikarya</taxon>
        <taxon>Ascomycota</taxon>
        <taxon>Pezizomycotina</taxon>
        <taxon>Dothideomycetes</taxon>
        <taxon>Pleosporomycetidae</taxon>
        <taxon>Pleosporales</taxon>
        <taxon>Delitschiaceae</taxon>
        <taxon>Delitschia</taxon>
    </lineage>
</organism>
<evidence type="ECO:0000256" key="6">
    <source>
        <dbReference type="SAM" id="SignalP"/>
    </source>
</evidence>
<dbReference type="PROSITE" id="PS50941">
    <property type="entry name" value="CHIT_BIND_I_2"/>
    <property type="match status" value="1"/>
</dbReference>
<dbReference type="InterPro" id="IPR029070">
    <property type="entry name" value="Chitinase_insertion_sf"/>
</dbReference>
<accession>A0A9P4JKI7</accession>
<dbReference type="EMBL" id="ML993988">
    <property type="protein sequence ID" value="KAF2201153.1"/>
    <property type="molecule type" value="Genomic_DNA"/>
</dbReference>
<dbReference type="GO" id="GO:0006032">
    <property type="term" value="P:chitin catabolic process"/>
    <property type="evidence" value="ECO:0007669"/>
    <property type="project" value="TreeGrafter"/>
</dbReference>
<evidence type="ECO:0000256" key="5">
    <source>
        <dbReference type="SAM" id="MobiDB-lite"/>
    </source>
</evidence>
<feature type="compositionally biased region" description="Polar residues" evidence="5">
    <location>
        <begin position="443"/>
        <end position="455"/>
    </location>
</feature>
<dbReference type="InterPro" id="IPR050314">
    <property type="entry name" value="Glycosyl_Hydrlase_18"/>
</dbReference>
<sequence>MHLKSLALLAPLLLAPTVDARFAMYYDQWHPDRPTNAEDRAGVDHLIIAFAQSNTTETFTPSIPISTARQEYPNAKIMIAIGGWGDIAGFSSAVASDSTINTFAQNIANLLQTHGADGIDIDWEYPGGNGADYKKIPNSAKTGEIPAFPELLFSIRSAIGKDKLLSIAVPGKKGDMLAFTPETGPKIWPSVDFVNVMSYDIMNRRDNTTAHHTSVLGSLTAIQNYLDIGAPAVKLNLGFAYYAKYFTTAGDCGTEPLNCPVAILEDPTTGADTGLSGAYTFEKAHLEPIDGSKITVGWGMCGPATMSKCALGCCSSFGYCGTSPEYCGSGCQHAFGSGCTGADVAGSWQRAAKNGITDEKEGAMYYYDTQEKLFWSWDTPELMARKFRDIVQAKGLGGVMAWSLGEDSADWRHVRAMARGMAGLGGCLTTEPEKPEHMESVSPGYSNPDKPTQPNILDYSTLDDEPTDNEGDCSEEPTPYEATPDSTSTLGSTSIPAPEDTDAGYWYDESLALWITTDRSIVGQWESQGATVLEDSKGRFRATKSPEVAMSFKAKVEDTAAPAGGETVNTRDYAGVSEVVNFRDAGENVRRTGRC</sequence>
<evidence type="ECO:0000313" key="10">
    <source>
        <dbReference type="Proteomes" id="UP000799536"/>
    </source>
</evidence>
<comment type="caution">
    <text evidence="4">Lacks conserved residue(s) required for the propagation of feature annotation.</text>
</comment>
<dbReference type="InterPro" id="IPR001002">
    <property type="entry name" value="Chitin-bd_1"/>
</dbReference>
<feature type="disulfide bond" evidence="4">
    <location>
        <begin position="313"/>
        <end position="327"/>
    </location>
</feature>
<evidence type="ECO:0000256" key="2">
    <source>
        <dbReference type="ARBA" id="ARBA00012729"/>
    </source>
</evidence>